<comment type="caution">
    <text evidence="2">The sequence shown here is derived from an EMBL/GenBank/DDBJ whole genome shotgun (WGS) entry which is preliminary data.</text>
</comment>
<keyword evidence="3" id="KW-1185">Reference proteome</keyword>
<evidence type="ECO:0000313" key="3">
    <source>
        <dbReference type="Proteomes" id="UP001224775"/>
    </source>
</evidence>
<sequence length="680" mass="76290">MTDRQSRTEEAMGEAMYQMAMSMPDDFKDVNADPFSYMAEKMERREEQLKDLTEEERILMKELCSFFDSDHMRSKRNGMEAEVFRAKAIIEKLQMNVNFPVLEYGETFLSRSIDHSLDMVTLLIQKGADVNHENEMMSECALDMLLEEEEDNDGKLSGEKKAIKKLLLTKGAKTAEERWMDKADEVRQMSQGNLRIHIFYLPNEVPNIFGMISSGFLPYPWSSLRNDEDADASYHNRDVQKLDAAQQFDGSSSIKFSKCVDIKTLPDNYQVDDDAVASTIKSGDLVSTKSYVLFHMCNGGTCYEDEEYIVDINTYTKNIASYYANYEGAICQACNKYADFCSSGNDDGGNSYKNNNNYNNYYNGGNRQLKNFDCDECDEYSCFSNNNKYNAYNDAINNLIDDISDCLRTGSYASNAEELYVGPMCSANGKGVELALFLDNECTTYTAEKAFGSLPSYYMYSSEYVFEATKDSFQKAYSETTSCEDLDVANPYNQANDDGANYDGNQEMNAYCQQLFDEGGALGLSSCSASDDQNGNYNYGNDDQNNGNNGGDDFLSWYTYDMTVDNAQDIDQVCSAVSEMGGSYSNYYNKYKSGTWNSASSSGGGSYLDMGDVEESAVVAVGFLSFFLIGAVAGGAWLYKKQKEKELDSKLERLNSGTFESIRTDKGTMESIRTEEGVMT</sequence>
<keyword evidence="1" id="KW-0812">Transmembrane</keyword>
<keyword evidence="1" id="KW-0472">Membrane</keyword>
<reference evidence="2" key="1">
    <citation type="submission" date="2023-06" db="EMBL/GenBank/DDBJ databases">
        <title>Survivors Of The Sea: Transcriptome response of Skeletonema marinoi to long-term dormancy.</title>
        <authorList>
            <person name="Pinder M.I.M."/>
            <person name="Kourtchenko O."/>
            <person name="Robertson E.K."/>
            <person name="Larsson T."/>
            <person name="Maumus F."/>
            <person name="Osuna-Cruz C.M."/>
            <person name="Vancaester E."/>
            <person name="Stenow R."/>
            <person name="Vandepoele K."/>
            <person name="Ploug H."/>
            <person name="Bruchert V."/>
            <person name="Godhe A."/>
            <person name="Topel M."/>
        </authorList>
    </citation>
    <scope>NUCLEOTIDE SEQUENCE</scope>
    <source>
        <strain evidence="2">R05AC</strain>
    </source>
</reference>
<keyword evidence="1" id="KW-1133">Transmembrane helix</keyword>
<evidence type="ECO:0000313" key="2">
    <source>
        <dbReference type="EMBL" id="KAK1744347.1"/>
    </source>
</evidence>
<evidence type="ECO:0000256" key="1">
    <source>
        <dbReference type="SAM" id="Phobius"/>
    </source>
</evidence>
<feature type="transmembrane region" description="Helical" evidence="1">
    <location>
        <begin position="617"/>
        <end position="639"/>
    </location>
</feature>
<accession>A0AAD8YDT5</accession>
<dbReference type="AlphaFoldDB" id="A0AAD8YDT5"/>
<name>A0AAD8YDT5_9STRA</name>
<protein>
    <submittedName>
        <fullName evidence="2">Uncharacterized protein</fullName>
    </submittedName>
</protein>
<dbReference type="EMBL" id="JATAAI010000007">
    <property type="protein sequence ID" value="KAK1744347.1"/>
    <property type="molecule type" value="Genomic_DNA"/>
</dbReference>
<dbReference type="Proteomes" id="UP001224775">
    <property type="component" value="Unassembled WGS sequence"/>
</dbReference>
<gene>
    <name evidence="2" type="ORF">QTG54_004880</name>
</gene>
<organism evidence="2 3">
    <name type="scientific">Skeletonema marinoi</name>
    <dbReference type="NCBI Taxonomy" id="267567"/>
    <lineage>
        <taxon>Eukaryota</taxon>
        <taxon>Sar</taxon>
        <taxon>Stramenopiles</taxon>
        <taxon>Ochrophyta</taxon>
        <taxon>Bacillariophyta</taxon>
        <taxon>Coscinodiscophyceae</taxon>
        <taxon>Thalassiosirophycidae</taxon>
        <taxon>Thalassiosirales</taxon>
        <taxon>Skeletonemataceae</taxon>
        <taxon>Skeletonema</taxon>
        <taxon>Skeletonema marinoi-dohrnii complex</taxon>
    </lineage>
</organism>
<proteinExistence type="predicted"/>